<feature type="domain" description="CCHC-type" evidence="3">
    <location>
        <begin position="290"/>
        <end position="304"/>
    </location>
</feature>
<dbReference type="EMBL" id="HBUF01454959">
    <property type="protein sequence ID" value="CAG6743849.1"/>
    <property type="molecule type" value="Transcribed_RNA"/>
</dbReference>
<organism evidence="4">
    <name type="scientific">Cacopsylla melanoneura</name>
    <dbReference type="NCBI Taxonomy" id="428564"/>
    <lineage>
        <taxon>Eukaryota</taxon>
        <taxon>Metazoa</taxon>
        <taxon>Ecdysozoa</taxon>
        <taxon>Arthropoda</taxon>
        <taxon>Hexapoda</taxon>
        <taxon>Insecta</taxon>
        <taxon>Pterygota</taxon>
        <taxon>Neoptera</taxon>
        <taxon>Paraneoptera</taxon>
        <taxon>Hemiptera</taxon>
        <taxon>Sternorrhyncha</taxon>
        <taxon>Psylloidea</taxon>
        <taxon>Psyllidae</taxon>
        <taxon>Psyllinae</taxon>
        <taxon>Cacopsylla</taxon>
    </lineage>
</organism>
<dbReference type="InterPro" id="IPR001878">
    <property type="entry name" value="Znf_CCHC"/>
</dbReference>
<keyword evidence="1" id="KW-0863">Zinc-finger</keyword>
<keyword evidence="1" id="KW-0862">Zinc</keyword>
<evidence type="ECO:0000313" key="4">
    <source>
        <dbReference type="EMBL" id="CAG6743849.1"/>
    </source>
</evidence>
<protein>
    <recommendedName>
        <fullName evidence="3">CCHC-type domain-containing protein</fullName>
    </recommendedName>
</protein>
<reference evidence="4" key="1">
    <citation type="submission" date="2021-05" db="EMBL/GenBank/DDBJ databases">
        <authorList>
            <person name="Alioto T."/>
            <person name="Alioto T."/>
            <person name="Gomez Garrido J."/>
        </authorList>
    </citation>
    <scope>NUCLEOTIDE SEQUENCE</scope>
</reference>
<keyword evidence="1" id="KW-0479">Metal-binding</keyword>
<feature type="region of interest" description="Disordered" evidence="2">
    <location>
        <begin position="222"/>
        <end position="278"/>
    </location>
</feature>
<dbReference type="GO" id="GO:0008270">
    <property type="term" value="F:zinc ion binding"/>
    <property type="evidence" value="ECO:0007669"/>
    <property type="project" value="UniProtKB-KW"/>
</dbReference>
<dbReference type="InterPro" id="IPR036875">
    <property type="entry name" value="Znf_CCHC_sf"/>
</dbReference>
<dbReference type="PROSITE" id="PS50158">
    <property type="entry name" value="ZF_CCHC"/>
    <property type="match status" value="1"/>
</dbReference>
<evidence type="ECO:0000256" key="2">
    <source>
        <dbReference type="SAM" id="MobiDB-lite"/>
    </source>
</evidence>
<accession>A0A8D9E917</accession>
<evidence type="ECO:0000256" key="1">
    <source>
        <dbReference type="PROSITE-ProRule" id="PRU00047"/>
    </source>
</evidence>
<sequence length="308" mass="34840">MEAYGKSEHYSDWITKSEVMGSISPSPSRHGSHTTEDQDGFDWRQFALGQLEEMKQLFQEYKASSLDLPTYDPESSYFHPRAWCNMVDIVLQGVPLRGGQLIVCLSKALKGSAAQWLVQIARPDISWNELRDCFLAQYDIETSASTLFTILNGSPKENESYVTYARQCLTNVEACIANMSTEQIAVNLTLANLAKFNPRIRHLAFTKEISSREELIQELSAISSKTPGAPNTEESPRKKTKYMTSAHRASVSSRKECSTSSSKEWTPSEELASSLHNRPFRRPARADITCFKCKSKGHYSYQCRMKHK</sequence>
<dbReference type="SMART" id="SM00343">
    <property type="entry name" value="ZnF_C2HC"/>
    <property type="match status" value="1"/>
</dbReference>
<dbReference type="SUPFAM" id="SSF57756">
    <property type="entry name" value="Retrovirus zinc finger-like domains"/>
    <property type="match status" value="1"/>
</dbReference>
<dbReference type="AlphaFoldDB" id="A0A8D9E917"/>
<dbReference type="GO" id="GO:0003676">
    <property type="term" value="F:nucleic acid binding"/>
    <property type="evidence" value="ECO:0007669"/>
    <property type="project" value="InterPro"/>
</dbReference>
<evidence type="ECO:0000259" key="3">
    <source>
        <dbReference type="PROSITE" id="PS50158"/>
    </source>
</evidence>
<name>A0A8D9E917_9HEMI</name>
<proteinExistence type="predicted"/>